<proteinExistence type="predicted"/>
<evidence type="ECO:0000313" key="3">
    <source>
        <dbReference type="Proteomes" id="UP000028492"/>
    </source>
</evidence>
<keyword evidence="3" id="KW-1185">Reference proteome</keyword>
<dbReference type="RefSeq" id="WP_038519299.1">
    <property type="nucleotide sequence ID" value="NZ_CP008953.1"/>
</dbReference>
<accession>A0A075VA90</accession>
<dbReference type="STRING" id="208439.AJAP_34890"/>
<dbReference type="eggNOG" id="COG1695">
    <property type="taxonomic scope" value="Bacteria"/>
</dbReference>
<dbReference type="PANTHER" id="PTHR43252:SF7">
    <property type="entry name" value="TRANSCRIPTIONAL REGULATOR YQJI"/>
    <property type="match status" value="1"/>
</dbReference>
<dbReference type="Pfam" id="PF03551">
    <property type="entry name" value="PadR"/>
    <property type="match status" value="1"/>
</dbReference>
<dbReference type="AlphaFoldDB" id="A0A075VA90"/>
<gene>
    <name evidence="2" type="ORF">AJAP_34890</name>
</gene>
<protein>
    <submittedName>
        <fullName evidence="2">PadR family transcriptional regulator</fullName>
    </submittedName>
</protein>
<dbReference type="InterPro" id="IPR005149">
    <property type="entry name" value="Tscrpt_reg_PadR_N"/>
</dbReference>
<dbReference type="InterPro" id="IPR036390">
    <property type="entry name" value="WH_DNA-bd_sf"/>
</dbReference>
<dbReference type="Gene3D" id="1.10.10.10">
    <property type="entry name" value="Winged helix-like DNA-binding domain superfamily/Winged helix DNA-binding domain"/>
    <property type="match status" value="1"/>
</dbReference>
<name>A0A075VA90_9PSEU</name>
<dbReference type="PANTHER" id="PTHR43252">
    <property type="entry name" value="TRANSCRIPTIONAL REGULATOR YQJI"/>
    <property type="match status" value="1"/>
</dbReference>
<dbReference type="HOGENOM" id="CLU_089258_4_0_11"/>
<dbReference type="EMBL" id="CP008953">
    <property type="protein sequence ID" value="AIG79785.1"/>
    <property type="molecule type" value="Genomic_DNA"/>
</dbReference>
<dbReference type="KEGG" id="aja:AJAP_34890"/>
<feature type="domain" description="Transcription regulator PadR N-terminal" evidence="1">
    <location>
        <begin position="12"/>
        <end position="86"/>
    </location>
</feature>
<reference evidence="2 3" key="1">
    <citation type="journal article" date="2014" name="J. Biotechnol.">
        <title>Complete genome sequence of the actinobacterium Amycolatopsis japonica MG417-CF17(T) (=DSM 44213T) producing (S,S)-N,N'-ethylenediaminedisuccinic acid.</title>
        <authorList>
            <person name="Stegmann E."/>
            <person name="Albersmeier A."/>
            <person name="Spohn M."/>
            <person name="Gert H."/>
            <person name="Weber T."/>
            <person name="Wohlleben W."/>
            <person name="Kalinowski J."/>
            <person name="Ruckert C."/>
        </authorList>
    </citation>
    <scope>NUCLEOTIDE SEQUENCE [LARGE SCALE GENOMIC DNA]</scope>
    <source>
        <strain evidence="3">MG417-CF17 (DSM 44213)</strain>
    </source>
</reference>
<organism evidence="2 3">
    <name type="scientific">Amycolatopsis japonica</name>
    <dbReference type="NCBI Taxonomy" id="208439"/>
    <lineage>
        <taxon>Bacteria</taxon>
        <taxon>Bacillati</taxon>
        <taxon>Actinomycetota</taxon>
        <taxon>Actinomycetes</taxon>
        <taxon>Pseudonocardiales</taxon>
        <taxon>Pseudonocardiaceae</taxon>
        <taxon>Amycolatopsis</taxon>
        <taxon>Amycolatopsis japonica group</taxon>
    </lineage>
</organism>
<dbReference type="SUPFAM" id="SSF46785">
    <property type="entry name" value="Winged helix' DNA-binding domain"/>
    <property type="match status" value="1"/>
</dbReference>
<evidence type="ECO:0000313" key="2">
    <source>
        <dbReference type="EMBL" id="AIG79785.1"/>
    </source>
</evidence>
<dbReference type="InterPro" id="IPR036388">
    <property type="entry name" value="WH-like_DNA-bd_sf"/>
</dbReference>
<dbReference type="Proteomes" id="UP000028492">
    <property type="component" value="Chromosome"/>
</dbReference>
<evidence type="ECO:0000259" key="1">
    <source>
        <dbReference type="Pfam" id="PF03551"/>
    </source>
</evidence>
<sequence>MAAKLTPLAMAVLELLHERPMHPYEMAQLMRERFVNTRVKVKAGSLYHTVDRLVQNGFVEVVETQRDGKRPERTVYAMTDTGRDEFVTRAQDMLATPAEEYPEYLSALAVIDELGPEMSLTQLKHRVLRLQAAIASDQVVLENLVNEHKLPEIYWLDWSYATARRAFELEWTQKLVADLESGRIRFQGHCTPQLNLVTEDDSDERKTS</sequence>